<keyword evidence="1" id="KW-0812">Transmembrane</keyword>
<dbReference type="AlphaFoldDB" id="A0AAX1NA08"/>
<evidence type="ECO:0000313" key="2">
    <source>
        <dbReference type="EMBL" id="QWG04379.1"/>
    </source>
</evidence>
<feature type="transmembrane region" description="Helical" evidence="1">
    <location>
        <begin position="112"/>
        <end position="138"/>
    </location>
</feature>
<evidence type="ECO:0000313" key="3">
    <source>
        <dbReference type="Proteomes" id="UP000678679"/>
    </source>
</evidence>
<dbReference type="RefSeq" id="WP_169663841.1">
    <property type="nucleotide sequence ID" value="NZ_CP076133.1"/>
</dbReference>
<dbReference type="KEGG" id="fya:KMW28_26145"/>
<keyword evidence="3" id="KW-1185">Reference proteome</keyword>
<protein>
    <submittedName>
        <fullName evidence="2">Uncharacterized protein</fullName>
    </submittedName>
</protein>
<feature type="transmembrane region" description="Helical" evidence="1">
    <location>
        <begin position="79"/>
        <end position="100"/>
    </location>
</feature>
<feature type="transmembrane region" description="Helical" evidence="1">
    <location>
        <begin position="159"/>
        <end position="180"/>
    </location>
</feature>
<sequence length="230" mass="26884">MKLLQNSLLLITVLLILFFQSPEVVLEGVLAKFLQSLSSEELSFFDLLYSFIAYLPTQLGWILISLWVYIYAKKSSYNPLYLVIIVLTNSWIGLVFFLTISIKENFTFNKRVIFKFSFFILIAWSFVTLNPLLLNFYIHKSDFTQRLFEINLTIHEQSFISMSSPIFNILISIIFIIPVFYKTLKKDQSNPIFWLVSTTVLGIIPWTIYNLLSIVNNNQKITYTPEEVLD</sequence>
<reference evidence="2 3" key="1">
    <citation type="submission" date="2021-05" db="EMBL/GenBank/DDBJ databases">
        <title>Comparative genomic studies on the polysaccharide-degrading batcterial strains of the Flammeovirga genus.</title>
        <authorList>
            <person name="Zewei F."/>
            <person name="Zheng Z."/>
            <person name="Yu L."/>
            <person name="Ruyue G."/>
            <person name="Yanhong M."/>
            <person name="Yuanyuan C."/>
            <person name="Jingyan G."/>
            <person name="Wenjun H."/>
        </authorList>
    </citation>
    <scope>NUCLEOTIDE SEQUENCE [LARGE SCALE GENOMIC DNA]</scope>
    <source>
        <strain evidence="2 3">NBRC:100898</strain>
    </source>
</reference>
<name>A0AAX1NA08_9BACT</name>
<gene>
    <name evidence="2" type="ORF">KMW28_26145</name>
</gene>
<evidence type="ECO:0000256" key="1">
    <source>
        <dbReference type="SAM" id="Phobius"/>
    </source>
</evidence>
<feature type="transmembrane region" description="Helical" evidence="1">
    <location>
        <begin position="47"/>
        <end position="72"/>
    </location>
</feature>
<accession>A0AAX1NA08</accession>
<feature type="transmembrane region" description="Helical" evidence="1">
    <location>
        <begin position="192"/>
        <end position="212"/>
    </location>
</feature>
<organism evidence="2 3">
    <name type="scientific">Flammeovirga yaeyamensis</name>
    <dbReference type="NCBI Taxonomy" id="367791"/>
    <lineage>
        <taxon>Bacteria</taxon>
        <taxon>Pseudomonadati</taxon>
        <taxon>Bacteroidota</taxon>
        <taxon>Cytophagia</taxon>
        <taxon>Cytophagales</taxon>
        <taxon>Flammeovirgaceae</taxon>
        <taxon>Flammeovirga</taxon>
    </lineage>
</organism>
<keyword evidence="1" id="KW-1133">Transmembrane helix</keyword>
<dbReference type="Proteomes" id="UP000678679">
    <property type="component" value="Chromosome 2"/>
</dbReference>
<dbReference type="EMBL" id="CP076133">
    <property type="protein sequence ID" value="QWG04379.1"/>
    <property type="molecule type" value="Genomic_DNA"/>
</dbReference>
<keyword evidence="1" id="KW-0472">Membrane</keyword>
<proteinExistence type="predicted"/>